<organism evidence="1 2">
    <name type="scientific">Dentiscutata erythropus</name>
    <dbReference type="NCBI Taxonomy" id="1348616"/>
    <lineage>
        <taxon>Eukaryota</taxon>
        <taxon>Fungi</taxon>
        <taxon>Fungi incertae sedis</taxon>
        <taxon>Mucoromycota</taxon>
        <taxon>Glomeromycotina</taxon>
        <taxon>Glomeromycetes</taxon>
        <taxon>Diversisporales</taxon>
        <taxon>Gigasporaceae</taxon>
        <taxon>Dentiscutata</taxon>
    </lineage>
</organism>
<dbReference type="EMBL" id="CAJVPY010002766">
    <property type="protein sequence ID" value="CAG8571472.1"/>
    <property type="molecule type" value="Genomic_DNA"/>
</dbReference>
<protein>
    <submittedName>
        <fullName evidence="1">4384_t:CDS:1</fullName>
    </submittedName>
</protein>
<keyword evidence="2" id="KW-1185">Reference proteome</keyword>
<sequence length="95" mass="11134">MSYKCEYCDHYFSTRNAYSQHVNRCINYIESSTEESINDILDMTSSTNEMSLDSIEEFQNIQEENLSPLSESFYHYENYESDSNYVGDISFDGIT</sequence>
<dbReference type="OrthoDB" id="10424937at2759"/>
<evidence type="ECO:0000313" key="1">
    <source>
        <dbReference type="EMBL" id="CAG8571472.1"/>
    </source>
</evidence>
<comment type="caution">
    <text evidence="1">The sequence shown here is derived from an EMBL/GenBank/DDBJ whole genome shotgun (WGS) entry which is preliminary data.</text>
</comment>
<reference evidence="1" key="1">
    <citation type="submission" date="2021-06" db="EMBL/GenBank/DDBJ databases">
        <authorList>
            <person name="Kallberg Y."/>
            <person name="Tangrot J."/>
            <person name="Rosling A."/>
        </authorList>
    </citation>
    <scope>NUCLEOTIDE SEQUENCE</scope>
    <source>
        <strain evidence="1">MA453B</strain>
    </source>
</reference>
<dbReference type="Proteomes" id="UP000789405">
    <property type="component" value="Unassembled WGS sequence"/>
</dbReference>
<accession>A0A9N9BPN0</accession>
<dbReference type="AlphaFoldDB" id="A0A9N9BPN0"/>
<name>A0A9N9BPN0_9GLOM</name>
<gene>
    <name evidence="1" type="ORF">DERYTH_LOCUS6229</name>
</gene>
<evidence type="ECO:0000313" key="2">
    <source>
        <dbReference type="Proteomes" id="UP000789405"/>
    </source>
</evidence>
<proteinExistence type="predicted"/>